<sequence length="45" mass="5275">MKSTAASLEANAGPQGVVYHLHPNDHDRFEKQHWYEWCARPPSRR</sequence>
<dbReference type="Proteomes" id="UP001596513">
    <property type="component" value="Unassembled WGS sequence"/>
</dbReference>
<name>A0ABW2U8K5_9BACT</name>
<evidence type="ECO:0000313" key="2">
    <source>
        <dbReference type="Proteomes" id="UP001596513"/>
    </source>
</evidence>
<reference evidence="2" key="1">
    <citation type="journal article" date="2019" name="Int. J. Syst. Evol. Microbiol.">
        <title>The Global Catalogue of Microorganisms (GCM) 10K type strain sequencing project: providing services to taxonomists for standard genome sequencing and annotation.</title>
        <authorList>
            <consortium name="The Broad Institute Genomics Platform"/>
            <consortium name="The Broad Institute Genome Sequencing Center for Infectious Disease"/>
            <person name="Wu L."/>
            <person name="Ma J."/>
        </authorList>
    </citation>
    <scope>NUCLEOTIDE SEQUENCE [LARGE SCALE GENOMIC DNA]</scope>
    <source>
        <strain evidence="2">JCM 19635</strain>
    </source>
</reference>
<keyword evidence="2" id="KW-1185">Reference proteome</keyword>
<comment type="caution">
    <text evidence="1">The sequence shown here is derived from an EMBL/GenBank/DDBJ whole genome shotgun (WGS) entry which is preliminary data.</text>
</comment>
<gene>
    <name evidence="1" type="ORF">ACFQT0_14375</name>
</gene>
<evidence type="ECO:0000313" key="1">
    <source>
        <dbReference type="EMBL" id="MFC7668426.1"/>
    </source>
</evidence>
<accession>A0ABW2U8K5</accession>
<protein>
    <submittedName>
        <fullName evidence="1">Uncharacterized protein</fullName>
    </submittedName>
</protein>
<dbReference type="RefSeq" id="WP_380203728.1">
    <property type="nucleotide sequence ID" value="NZ_JBHTEK010000001.1"/>
</dbReference>
<organism evidence="1 2">
    <name type="scientific">Hymenobacter humi</name>
    <dbReference type="NCBI Taxonomy" id="1411620"/>
    <lineage>
        <taxon>Bacteria</taxon>
        <taxon>Pseudomonadati</taxon>
        <taxon>Bacteroidota</taxon>
        <taxon>Cytophagia</taxon>
        <taxon>Cytophagales</taxon>
        <taxon>Hymenobacteraceae</taxon>
        <taxon>Hymenobacter</taxon>
    </lineage>
</organism>
<proteinExistence type="predicted"/>
<dbReference type="EMBL" id="JBHTEK010000001">
    <property type="protein sequence ID" value="MFC7668426.1"/>
    <property type="molecule type" value="Genomic_DNA"/>
</dbReference>